<keyword evidence="6 7" id="KW-0472">Membrane</keyword>
<evidence type="ECO:0000256" key="8">
    <source>
        <dbReference type="SAM" id="SignalP"/>
    </source>
</evidence>
<protein>
    <submittedName>
        <fullName evidence="10">Oligosaccharyltransferase subunit Ribophorin II-domain-containing protein</fullName>
    </submittedName>
</protein>
<dbReference type="InterPro" id="IPR008814">
    <property type="entry name" value="Swp1"/>
</dbReference>
<evidence type="ECO:0000256" key="7">
    <source>
        <dbReference type="SAM" id="Phobius"/>
    </source>
</evidence>
<reference evidence="10" key="1">
    <citation type="journal article" date="2023" name="Mol. Phylogenet. Evol.">
        <title>Genome-scale phylogeny and comparative genomics of the fungal order Sordariales.</title>
        <authorList>
            <person name="Hensen N."/>
            <person name="Bonometti L."/>
            <person name="Westerberg I."/>
            <person name="Brannstrom I.O."/>
            <person name="Guillou S."/>
            <person name="Cros-Aarteil S."/>
            <person name="Calhoun S."/>
            <person name="Haridas S."/>
            <person name="Kuo A."/>
            <person name="Mondo S."/>
            <person name="Pangilinan J."/>
            <person name="Riley R."/>
            <person name="LaButti K."/>
            <person name="Andreopoulos B."/>
            <person name="Lipzen A."/>
            <person name="Chen C."/>
            <person name="Yan M."/>
            <person name="Daum C."/>
            <person name="Ng V."/>
            <person name="Clum A."/>
            <person name="Steindorff A."/>
            <person name="Ohm R.A."/>
            <person name="Martin F."/>
            <person name="Silar P."/>
            <person name="Natvig D.O."/>
            <person name="Lalanne C."/>
            <person name="Gautier V."/>
            <person name="Ament-Velasquez S.L."/>
            <person name="Kruys A."/>
            <person name="Hutchinson M.I."/>
            <person name="Powell A.J."/>
            <person name="Barry K."/>
            <person name="Miller A.N."/>
            <person name="Grigoriev I.V."/>
            <person name="Debuchy R."/>
            <person name="Gladieux P."/>
            <person name="Hiltunen Thoren M."/>
            <person name="Johannesson H."/>
        </authorList>
    </citation>
    <scope>NUCLEOTIDE SEQUENCE</scope>
    <source>
        <strain evidence="10">CBS 118394</strain>
    </source>
</reference>
<keyword evidence="2 7" id="KW-0812">Transmembrane</keyword>
<keyword evidence="11" id="KW-1185">Reference proteome</keyword>
<comment type="subcellular location">
    <subcellularLocation>
        <location evidence="1">Endoplasmic reticulum membrane</location>
        <topology evidence="1">Multi-pass membrane protein</topology>
    </subcellularLocation>
</comment>
<evidence type="ECO:0000256" key="1">
    <source>
        <dbReference type="ARBA" id="ARBA00004477"/>
    </source>
</evidence>
<comment type="caution">
    <text evidence="10">The sequence shown here is derived from an EMBL/GenBank/DDBJ whole genome shotgun (WGS) entry which is preliminary data.</text>
</comment>
<dbReference type="PANTHER" id="PTHR12640:SF0">
    <property type="entry name" value="DOLICHYL-DIPHOSPHOOLIGOSACCHARIDE--PROTEIN GLYCOSYLTRANSFERASE SUBUNIT 2"/>
    <property type="match status" value="1"/>
</dbReference>
<keyword evidence="5 7" id="KW-1133">Transmembrane helix</keyword>
<dbReference type="GO" id="GO:0008250">
    <property type="term" value="C:oligosaccharyltransferase complex"/>
    <property type="evidence" value="ECO:0007669"/>
    <property type="project" value="InterPro"/>
</dbReference>
<dbReference type="AlphaFoldDB" id="A0AAE0IQV1"/>
<dbReference type="PANTHER" id="PTHR12640">
    <property type="entry name" value="RIBOPHORIN II"/>
    <property type="match status" value="1"/>
</dbReference>
<keyword evidence="3 8" id="KW-0732">Signal</keyword>
<evidence type="ECO:0000256" key="6">
    <source>
        <dbReference type="ARBA" id="ARBA00023136"/>
    </source>
</evidence>
<evidence type="ECO:0000256" key="4">
    <source>
        <dbReference type="ARBA" id="ARBA00022824"/>
    </source>
</evidence>
<evidence type="ECO:0000256" key="3">
    <source>
        <dbReference type="ARBA" id="ARBA00022729"/>
    </source>
</evidence>
<dbReference type="GO" id="GO:0006487">
    <property type="term" value="P:protein N-linked glycosylation"/>
    <property type="evidence" value="ECO:0007669"/>
    <property type="project" value="TreeGrafter"/>
</dbReference>
<dbReference type="Proteomes" id="UP001283341">
    <property type="component" value="Unassembled WGS sequence"/>
</dbReference>
<evidence type="ECO:0000313" key="11">
    <source>
        <dbReference type="Proteomes" id="UP001283341"/>
    </source>
</evidence>
<dbReference type="EMBL" id="JAUEDM010000001">
    <property type="protein sequence ID" value="KAK3329370.1"/>
    <property type="molecule type" value="Genomic_DNA"/>
</dbReference>
<feature type="chain" id="PRO_5044335960" evidence="8">
    <location>
        <begin position="22"/>
        <end position="287"/>
    </location>
</feature>
<gene>
    <name evidence="10" type="ORF">B0H66DRAFT_596955</name>
</gene>
<evidence type="ECO:0000256" key="2">
    <source>
        <dbReference type="ARBA" id="ARBA00022692"/>
    </source>
</evidence>
<evidence type="ECO:0000259" key="9">
    <source>
        <dbReference type="Pfam" id="PF25147"/>
    </source>
</evidence>
<feature type="transmembrane region" description="Helical" evidence="7">
    <location>
        <begin position="232"/>
        <end position="250"/>
    </location>
</feature>
<proteinExistence type="predicted"/>
<feature type="signal peptide" evidence="8">
    <location>
        <begin position="1"/>
        <end position="21"/>
    </location>
</feature>
<organism evidence="10 11">
    <name type="scientific">Apodospora peruviana</name>
    <dbReference type="NCBI Taxonomy" id="516989"/>
    <lineage>
        <taxon>Eukaryota</taxon>
        <taxon>Fungi</taxon>
        <taxon>Dikarya</taxon>
        <taxon>Ascomycota</taxon>
        <taxon>Pezizomycotina</taxon>
        <taxon>Sordariomycetes</taxon>
        <taxon>Sordariomycetidae</taxon>
        <taxon>Sordariales</taxon>
        <taxon>Lasiosphaeriaceae</taxon>
        <taxon>Apodospora</taxon>
    </lineage>
</organism>
<feature type="domain" description="Ribophorin II C-terminal" evidence="9">
    <location>
        <begin position="179"/>
        <end position="282"/>
    </location>
</feature>
<evidence type="ECO:0000313" key="10">
    <source>
        <dbReference type="EMBL" id="KAK3329370.1"/>
    </source>
</evidence>
<feature type="transmembrane region" description="Helical" evidence="7">
    <location>
        <begin position="189"/>
        <end position="212"/>
    </location>
</feature>
<reference evidence="10" key="2">
    <citation type="submission" date="2023-06" db="EMBL/GenBank/DDBJ databases">
        <authorList>
            <consortium name="Lawrence Berkeley National Laboratory"/>
            <person name="Haridas S."/>
            <person name="Hensen N."/>
            <person name="Bonometti L."/>
            <person name="Westerberg I."/>
            <person name="Brannstrom I.O."/>
            <person name="Guillou S."/>
            <person name="Cros-Aarteil S."/>
            <person name="Calhoun S."/>
            <person name="Kuo A."/>
            <person name="Mondo S."/>
            <person name="Pangilinan J."/>
            <person name="Riley R."/>
            <person name="Labutti K."/>
            <person name="Andreopoulos B."/>
            <person name="Lipzen A."/>
            <person name="Chen C."/>
            <person name="Yanf M."/>
            <person name="Daum C."/>
            <person name="Ng V."/>
            <person name="Clum A."/>
            <person name="Steindorff A."/>
            <person name="Ohm R."/>
            <person name="Martin F."/>
            <person name="Silar P."/>
            <person name="Natvig D."/>
            <person name="Lalanne C."/>
            <person name="Gautier V."/>
            <person name="Ament-Velasquez S.L."/>
            <person name="Kruys A."/>
            <person name="Hutchinson M.I."/>
            <person name="Powell A.J."/>
            <person name="Barry K."/>
            <person name="Miller A.N."/>
            <person name="Grigoriev I.V."/>
            <person name="Debuchy R."/>
            <person name="Gladieux P."/>
            <person name="Thoren M.H."/>
            <person name="Johannesson H."/>
        </authorList>
    </citation>
    <scope>NUCLEOTIDE SEQUENCE</scope>
    <source>
        <strain evidence="10">CBS 118394</strain>
    </source>
</reference>
<feature type="transmembrane region" description="Helical" evidence="7">
    <location>
        <begin position="256"/>
        <end position="275"/>
    </location>
</feature>
<accession>A0AAE0IQV1</accession>
<dbReference type="Pfam" id="PF25147">
    <property type="entry name" value="Ribophorin_II_C"/>
    <property type="match status" value="1"/>
</dbReference>
<dbReference type="InterPro" id="IPR056790">
    <property type="entry name" value="Ribophorin_II_C"/>
</dbReference>
<keyword evidence="4" id="KW-0256">Endoplasmic reticulum</keyword>
<sequence>MRFLQSFTSALLLAAAGTAHAASAWGFDDGAVSVSKKASDGSSKAKLSQKEPLSTPVSLGSTDALKITLTAKDNGKAKRPHQAFLVLREQDSGLEAPFPLTVKENGKAVVNINQKEIPVQLLVSPKPLQASIVIGSFGSAQGLNTHVFDLETTTDPNAPPPSYEKPLRYGKRDEIYHIFRADPRSPPKIISLFFALAVTATVPALFIGWIALGANANHLTKALGSSPLSHSLFFGSIVAMEFVFFLYYTTWNLFQVLPVIGIVGVVTILSGTKALSEVQSRRLAGER</sequence>
<name>A0AAE0IQV1_9PEZI</name>
<evidence type="ECO:0000256" key="5">
    <source>
        <dbReference type="ARBA" id="ARBA00022989"/>
    </source>
</evidence>